<feature type="transmembrane region" description="Helical" evidence="1">
    <location>
        <begin position="30"/>
        <end position="56"/>
    </location>
</feature>
<reference evidence="2 3" key="1">
    <citation type="journal article" date="2015" name="Stand. Genomic Sci.">
        <title>Genomic Encyclopedia of Bacterial and Archaeal Type Strains, Phase III: the genomes of soil and plant-associated and newly described type strains.</title>
        <authorList>
            <person name="Whitman W.B."/>
            <person name="Woyke T."/>
            <person name="Klenk H.P."/>
            <person name="Zhou Y."/>
            <person name="Lilburn T.G."/>
            <person name="Beck B.J."/>
            <person name="De Vos P."/>
            <person name="Vandamme P."/>
            <person name="Eisen J.A."/>
            <person name="Garrity G."/>
            <person name="Hugenholtz P."/>
            <person name="Kyrpides N.C."/>
        </authorList>
    </citation>
    <scope>NUCLEOTIDE SEQUENCE [LARGE SCALE GENOMIC DNA]</scope>
    <source>
        <strain evidence="2 3">AC4r</strain>
    </source>
</reference>
<dbReference type="RefSeq" id="WP_130280502.1">
    <property type="nucleotide sequence ID" value="NZ_SGXT01000011.1"/>
</dbReference>
<keyword evidence="1" id="KW-0812">Transmembrane</keyword>
<keyword evidence="1" id="KW-0472">Membrane</keyword>
<feature type="transmembrane region" description="Helical" evidence="1">
    <location>
        <begin position="112"/>
        <end position="135"/>
    </location>
</feature>
<proteinExistence type="predicted"/>
<accession>A0A4Q7TVW4</accession>
<dbReference type="Proteomes" id="UP000292408">
    <property type="component" value="Unassembled WGS sequence"/>
</dbReference>
<keyword evidence="3" id="KW-1185">Reference proteome</keyword>
<dbReference type="OrthoDB" id="5244723at2"/>
<protein>
    <submittedName>
        <fullName evidence="2">Uncharacterized protein</fullName>
    </submittedName>
</protein>
<feature type="transmembrane region" description="Helical" evidence="1">
    <location>
        <begin position="155"/>
        <end position="176"/>
    </location>
</feature>
<evidence type="ECO:0000256" key="1">
    <source>
        <dbReference type="SAM" id="Phobius"/>
    </source>
</evidence>
<organism evidence="2 3">
    <name type="scientific">Microcella alkaliphila</name>
    <dbReference type="NCBI Taxonomy" id="279828"/>
    <lineage>
        <taxon>Bacteria</taxon>
        <taxon>Bacillati</taxon>
        <taxon>Actinomycetota</taxon>
        <taxon>Actinomycetes</taxon>
        <taxon>Micrococcales</taxon>
        <taxon>Microbacteriaceae</taxon>
        <taxon>Microcella</taxon>
    </lineage>
</organism>
<comment type="caution">
    <text evidence="2">The sequence shown here is derived from an EMBL/GenBank/DDBJ whole genome shotgun (WGS) entry which is preliminary data.</text>
</comment>
<sequence>MTTARSTSSAHDPAGRPAHADEGVAVGSAFLGWLTATGAALLLTAFVAGIGAAIGLGAAETPEEAVDGALSEATTISVVGAIILALALFIAYVAGGYVAGRMARVSGVMQGFVVWLWAVAFTVVVGILAAIGGAQLDGFARVDGFPLLALTGAELTATSIITIVVVAAVSLGGAILGSMAGTRHRHTGDPTVVAS</sequence>
<feature type="transmembrane region" description="Helical" evidence="1">
    <location>
        <begin position="76"/>
        <end position="100"/>
    </location>
</feature>
<name>A0A4Q7TVW4_9MICO</name>
<evidence type="ECO:0000313" key="3">
    <source>
        <dbReference type="Proteomes" id="UP000292408"/>
    </source>
</evidence>
<evidence type="ECO:0000313" key="2">
    <source>
        <dbReference type="EMBL" id="RZT64148.1"/>
    </source>
</evidence>
<keyword evidence="1" id="KW-1133">Transmembrane helix</keyword>
<dbReference type="AlphaFoldDB" id="A0A4Q7TVW4"/>
<dbReference type="EMBL" id="SGXT01000011">
    <property type="protein sequence ID" value="RZT64148.1"/>
    <property type="molecule type" value="Genomic_DNA"/>
</dbReference>
<gene>
    <name evidence="2" type="ORF">EV140_0386</name>
</gene>